<evidence type="ECO:0000256" key="2">
    <source>
        <dbReference type="ARBA" id="ARBA00011344"/>
    </source>
</evidence>
<evidence type="ECO:0000256" key="5">
    <source>
        <dbReference type="ARBA" id="ARBA00023125"/>
    </source>
</evidence>
<dbReference type="InterPro" id="IPR013249">
    <property type="entry name" value="RNA_pol_sigma70_r4_t2"/>
</dbReference>
<dbReference type="GO" id="GO:0000428">
    <property type="term" value="C:DNA-directed RNA polymerase complex"/>
    <property type="evidence" value="ECO:0007669"/>
    <property type="project" value="UniProtKB-KW"/>
</dbReference>
<keyword evidence="6" id="KW-0804">Transcription</keyword>
<dbReference type="Pfam" id="PF08281">
    <property type="entry name" value="Sigma70_r4_2"/>
    <property type="match status" value="1"/>
</dbReference>
<dbReference type="PANTHER" id="PTHR30173:SF43">
    <property type="entry name" value="ECF RNA POLYMERASE SIGMA FACTOR SIGI-RELATED"/>
    <property type="match status" value="1"/>
</dbReference>
<dbReference type="Pfam" id="PF04542">
    <property type="entry name" value="Sigma70_r2"/>
    <property type="match status" value="1"/>
</dbReference>
<evidence type="ECO:0000256" key="3">
    <source>
        <dbReference type="ARBA" id="ARBA00023015"/>
    </source>
</evidence>
<dbReference type="InterPro" id="IPR032710">
    <property type="entry name" value="NTF2-like_dom_sf"/>
</dbReference>
<evidence type="ECO:0000313" key="11">
    <source>
        <dbReference type="Proteomes" id="UP001317870"/>
    </source>
</evidence>
<dbReference type="InterPro" id="IPR007627">
    <property type="entry name" value="RNA_pol_sigma70_r2"/>
</dbReference>
<keyword evidence="3" id="KW-0805">Transcription regulation</keyword>
<feature type="region of interest" description="Disordered" evidence="7">
    <location>
        <begin position="77"/>
        <end position="96"/>
    </location>
</feature>
<evidence type="ECO:0000256" key="6">
    <source>
        <dbReference type="ARBA" id="ARBA00023163"/>
    </source>
</evidence>
<comment type="subunit">
    <text evidence="2">Interacts transiently with the RNA polymerase catalytic core formed by RpoA, RpoB, RpoC and RpoZ (2 alpha, 1 beta, 1 beta' and 1 omega subunit) to form the RNA polymerase holoenzyme that can initiate transcription.</text>
</comment>
<evidence type="ECO:0000256" key="7">
    <source>
        <dbReference type="SAM" id="MobiDB-lite"/>
    </source>
</evidence>
<evidence type="ECO:0000256" key="1">
    <source>
        <dbReference type="ARBA" id="ARBA00010641"/>
    </source>
</evidence>
<proteinExistence type="inferred from homology"/>
<evidence type="ECO:0000313" key="10">
    <source>
        <dbReference type="EMBL" id="BDU00534.1"/>
    </source>
</evidence>
<dbReference type="InterPro" id="IPR036388">
    <property type="entry name" value="WH-like_DNA-bd_sf"/>
</dbReference>
<dbReference type="Gene3D" id="1.10.10.10">
    <property type="entry name" value="Winged helix-like DNA-binding domain superfamily/Winged helix DNA-binding domain"/>
    <property type="match status" value="1"/>
</dbReference>
<accession>A0ABM8CZR2</accession>
<dbReference type="PANTHER" id="PTHR30173">
    <property type="entry name" value="SIGMA 19 FACTOR"/>
    <property type="match status" value="1"/>
</dbReference>
<keyword evidence="4" id="KW-0731">Sigma factor</keyword>
<dbReference type="InterPro" id="IPR052704">
    <property type="entry name" value="ECF_Sigma-70_Domain"/>
</dbReference>
<feature type="domain" description="RNA polymerase sigma-70 region 2" evidence="8">
    <location>
        <begin position="13"/>
        <end position="74"/>
    </location>
</feature>
<dbReference type="InterPro" id="IPR013325">
    <property type="entry name" value="RNA_pol_sigma_r2"/>
</dbReference>
<comment type="similarity">
    <text evidence="1">Belongs to the sigma-70 factor family. ECF subfamily.</text>
</comment>
<dbReference type="SUPFAM" id="SSF54427">
    <property type="entry name" value="NTF2-like"/>
    <property type="match status" value="1"/>
</dbReference>
<reference evidence="10 11" key="1">
    <citation type="submission" date="2022-11" db="EMBL/GenBank/DDBJ databases">
        <title>Genome Sequencing of Nocardia sp. ON39_IFM12276 and assembly.</title>
        <authorList>
            <person name="Shimojima M."/>
            <person name="Toyokawa M."/>
            <person name="Uesaka K."/>
        </authorList>
    </citation>
    <scope>NUCLEOTIDE SEQUENCE [LARGE SCALE GENOMIC DNA]</scope>
    <source>
        <strain evidence="10 11">IFM 12276</strain>
    </source>
</reference>
<sequence length="292" mass="31322">MPTDDGLAREFEAQRGHLRAVAYRMLGSPSEADDAVQETWLRLARHDAEDVRNLPGWLTTVVSRICLDMLRARSARREEPLGHPSGLEDGAEENEPEQEAVLIESVGRALLVVLDRLGPDERVAFVLHDLFAVPFDEIGPIVGRTTPTTKKLASRARHRVRGVDAAAAPALTAQRHVVDAFLGAARSGDLDGLLAVLAPDVVRTADAAALPAGMATIVRGASSVAGETVLLRRRAQMAALALVDGQPGIVVAPHGRLRLALIVTVRDDRVAGYRVIADSSRLHDLSITVLPN</sequence>
<dbReference type="InterPro" id="IPR014284">
    <property type="entry name" value="RNA_pol_sigma-70_dom"/>
</dbReference>
<evidence type="ECO:0000259" key="8">
    <source>
        <dbReference type="Pfam" id="PF04542"/>
    </source>
</evidence>
<protein>
    <submittedName>
        <fullName evidence="10">DNA-directed RNA polymerase sigma-70 factor</fullName>
    </submittedName>
</protein>
<organism evidence="10 11">
    <name type="scientific">Nocardia sputorum</name>
    <dbReference type="NCBI Taxonomy" id="2984338"/>
    <lineage>
        <taxon>Bacteria</taxon>
        <taxon>Bacillati</taxon>
        <taxon>Actinomycetota</taxon>
        <taxon>Actinomycetes</taxon>
        <taxon>Mycobacteriales</taxon>
        <taxon>Nocardiaceae</taxon>
        <taxon>Nocardia</taxon>
    </lineage>
</organism>
<dbReference type="Proteomes" id="UP001317870">
    <property type="component" value="Chromosome"/>
</dbReference>
<keyword evidence="5" id="KW-0238">DNA-binding</keyword>
<evidence type="ECO:0000256" key="4">
    <source>
        <dbReference type="ARBA" id="ARBA00023082"/>
    </source>
</evidence>
<dbReference type="SUPFAM" id="SSF88946">
    <property type="entry name" value="Sigma2 domain of RNA polymerase sigma factors"/>
    <property type="match status" value="1"/>
</dbReference>
<dbReference type="InterPro" id="IPR013324">
    <property type="entry name" value="RNA_pol_sigma_r3/r4-like"/>
</dbReference>
<feature type="domain" description="RNA polymerase sigma factor 70 region 4 type 2" evidence="9">
    <location>
        <begin position="109"/>
        <end position="157"/>
    </location>
</feature>
<keyword evidence="11" id="KW-1185">Reference proteome</keyword>
<dbReference type="Gene3D" id="1.10.1740.10">
    <property type="match status" value="1"/>
</dbReference>
<dbReference type="Gene3D" id="3.10.450.50">
    <property type="match status" value="1"/>
</dbReference>
<dbReference type="RefSeq" id="WP_281873370.1">
    <property type="nucleotide sequence ID" value="NZ_AP026976.1"/>
</dbReference>
<name>A0ABM8CZR2_9NOCA</name>
<dbReference type="NCBIfam" id="TIGR02937">
    <property type="entry name" value="sigma70-ECF"/>
    <property type="match status" value="1"/>
</dbReference>
<keyword evidence="10" id="KW-0240">DNA-directed RNA polymerase</keyword>
<dbReference type="SUPFAM" id="SSF88659">
    <property type="entry name" value="Sigma3 and sigma4 domains of RNA polymerase sigma factors"/>
    <property type="match status" value="1"/>
</dbReference>
<dbReference type="EMBL" id="AP026978">
    <property type="protein sequence ID" value="BDU00534.1"/>
    <property type="molecule type" value="Genomic_DNA"/>
</dbReference>
<evidence type="ECO:0000259" key="9">
    <source>
        <dbReference type="Pfam" id="PF08281"/>
    </source>
</evidence>
<gene>
    <name evidence="10" type="primary">rpoE_6</name>
    <name evidence="10" type="ORF">IFM12276_35620</name>
</gene>